<evidence type="ECO:0000313" key="2">
    <source>
        <dbReference type="Proteomes" id="UP000178495"/>
    </source>
</evidence>
<proteinExistence type="predicted"/>
<dbReference type="EMBL" id="MHLC01000021">
    <property type="protein sequence ID" value="OGZ01112.1"/>
    <property type="molecule type" value="Genomic_DNA"/>
</dbReference>
<dbReference type="STRING" id="1798652.A3A43_00525"/>
<protein>
    <recommendedName>
        <fullName evidence="3">CYTH domain-containing protein</fullName>
    </recommendedName>
</protein>
<dbReference type="Proteomes" id="UP000178495">
    <property type="component" value="Unassembled WGS sequence"/>
</dbReference>
<accession>A0A1G2CIT1</accession>
<dbReference type="AlphaFoldDB" id="A0A1G2CIT1"/>
<evidence type="ECO:0000313" key="1">
    <source>
        <dbReference type="EMBL" id="OGZ01112.1"/>
    </source>
</evidence>
<gene>
    <name evidence="1" type="ORF">A3A43_00525</name>
</gene>
<sequence>MFEVEFRSRFSKEKYDALKAYLEQHAENLGEDNKDCYYYIFPDKLLKAVNNLSQKTAKLSLKFNRIGDGAVFPETEFYFPAEQFDNARRLLDGLNLPVKVMHGPQQRINYRYKDCELALKYSDAWGYHLEIEQMINSKDGQPMAEAHIHQVAMELGVQLMSEEELKEFTRQAESKA</sequence>
<dbReference type="InterPro" id="IPR033469">
    <property type="entry name" value="CYTH-like_dom_sf"/>
</dbReference>
<name>A0A1G2CIT1_9BACT</name>
<reference evidence="1 2" key="1">
    <citation type="journal article" date="2016" name="Nat. Commun.">
        <title>Thousands of microbial genomes shed light on interconnected biogeochemical processes in an aquifer system.</title>
        <authorList>
            <person name="Anantharaman K."/>
            <person name="Brown C.T."/>
            <person name="Hug L.A."/>
            <person name="Sharon I."/>
            <person name="Castelle C.J."/>
            <person name="Probst A.J."/>
            <person name="Thomas B.C."/>
            <person name="Singh A."/>
            <person name="Wilkins M.J."/>
            <person name="Karaoz U."/>
            <person name="Brodie E.L."/>
            <person name="Williams K.H."/>
            <person name="Hubbard S.S."/>
            <person name="Banfield J.F."/>
        </authorList>
    </citation>
    <scope>NUCLEOTIDE SEQUENCE [LARGE SCALE GENOMIC DNA]</scope>
</reference>
<dbReference type="Gene3D" id="2.40.320.10">
    <property type="entry name" value="Hypothetical Protein Pfu-838710-001"/>
    <property type="match status" value="1"/>
</dbReference>
<organism evidence="1 2">
    <name type="scientific">Candidatus Liptonbacteria bacterium RIFCSPLOWO2_01_FULL_56_20</name>
    <dbReference type="NCBI Taxonomy" id="1798652"/>
    <lineage>
        <taxon>Bacteria</taxon>
        <taxon>Candidatus Liptoniibacteriota</taxon>
    </lineage>
</organism>
<dbReference type="SUPFAM" id="SSF55154">
    <property type="entry name" value="CYTH-like phosphatases"/>
    <property type="match status" value="1"/>
</dbReference>
<evidence type="ECO:0008006" key="3">
    <source>
        <dbReference type="Google" id="ProtNLM"/>
    </source>
</evidence>
<comment type="caution">
    <text evidence="1">The sequence shown here is derived from an EMBL/GenBank/DDBJ whole genome shotgun (WGS) entry which is preliminary data.</text>
</comment>